<comment type="caution">
    <text evidence="2">The sequence shown here is derived from an EMBL/GenBank/DDBJ whole genome shotgun (WGS) entry which is preliminary data.</text>
</comment>
<feature type="transmembrane region" description="Helical" evidence="1">
    <location>
        <begin position="32"/>
        <end position="50"/>
    </location>
</feature>
<proteinExistence type="predicted"/>
<sequence>MSFMYFFWGFLSQWALGLVTSAFSTSGMTGSWIDQVPLLVGYLFHFIGFMKLKPANVAFGKGSISALVLILLSIVQMLLPVNSTLTSQPWWGSVLTVIVIVPEMFMIYYLCRGIGELAEAQRRPNLREIAARRWRLFVYCQVTIALALVTSIFANPSEPNAWGVVAGILSIVYVILNLIVYIMLLTFTWRTHKELELDSL</sequence>
<gene>
    <name evidence="2" type="ORF">ACFSC9_22010</name>
</gene>
<dbReference type="EMBL" id="JBHUEH010000032">
    <property type="protein sequence ID" value="MFD1888164.1"/>
    <property type="molecule type" value="Genomic_DNA"/>
</dbReference>
<keyword evidence="3" id="KW-1185">Reference proteome</keyword>
<dbReference type="RefSeq" id="WP_347323576.1">
    <property type="nucleotide sequence ID" value="NZ_JBCGUH010000002.1"/>
</dbReference>
<dbReference type="Proteomes" id="UP001597233">
    <property type="component" value="Unassembled WGS sequence"/>
</dbReference>
<feature type="transmembrane region" description="Helical" evidence="1">
    <location>
        <begin position="62"/>
        <end position="79"/>
    </location>
</feature>
<reference evidence="3" key="1">
    <citation type="journal article" date="2019" name="Int. J. Syst. Evol. Microbiol.">
        <title>The Global Catalogue of Microorganisms (GCM) 10K type strain sequencing project: providing services to taxonomists for standard genome sequencing and annotation.</title>
        <authorList>
            <consortium name="The Broad Institute Genomics Platform"/>
            <consortium name="The Broad Institute Genome Sequencing Center for Infectious Disease"/>
            <person name="Wu L."/>
            <person name="Ma J."/>
        </authorList>
    </citation>
    <scope>NUCLEOTIDE SEQUENCE [LARGE SCALE GENOMIC DNA]</scope>
    <source>
        <strain evidence="3">CCUG 54950</strain>
    </source>
</reference>
<protein>
    <submittedName>
        <fullName evidence="2">Uncharacterized protein</fullName>
    </submittedName>
</protein>
<organism evidence="2 3">
    <name type="scientific">Paenibacillus wenxiniae</name>
    <dbReference type="NCBI Taxonomy" id="1636843"/>
    <lineage>
        <taxon>Bacteria</taxon>
        <taxon>Bacillati</taxon>
        <taxon>Bacillota</taxon>
        <taxon>Bacilli</taxon>
        <taxon>Bacillales</taxon>
        <taxon>Paenibacillaceae</taxon>
        <taxon>Paenibacillus</taxon>
    </lineage>
</organism>
<feature type="transmembrane region" description="Helical" evidence="1">
    <location>
        <begin position="136"/>
        <end position="155"/>
    </location>
</feature>
<evidence type="ECO:0000313" key="3">
    <source>
        <dbReference type="Proteomes" id="UP001597233"/>
    </source>
</evidence>
<accession>A0ABW4RQX5</accession>
<keyword evidence="1" id="KW-0472">Membrane</keyword>
<feature type="transmembrane region" description="Helical" evidence="1">
    <location>
        <begin position="91"/>
        <end position="115"/>
    </location>
</feature>
<feature type="transmembrane region" description="Helical" evidence="1">
    <location>
        <begin position="161"/>
        <end position="184"/>
    </location>
</feature>
<evidence type="ECO:0000256" key="1">
    <source>
        <dbReference type="SAM" id="Phobius"/>
    </source>
</evidence>
<keyword evidence="1" id="KW-0812">Transmembrane</keyword>
<keyword evidence="1" id="KW-1133">Transmembrane helix</keyword>
<evidence type="ECO:0000313" key="2">
    <source>
        <dbReference type="EMBL" id="MFD1888164.1"/>
    </source>
</evidence>
<name>A0ABW4RQX5_9BACL</name>